<dbReference type="Proteomes" id="UP000054988">
    <property type="component" value="Unassembled WGS sequence"/>
</dbReference>
<dbReference type="EMBL" id="LATX01002250">
    <property type="protein sequence ID" value="KTB32183.1"/>
    <property type="molecule type" value="Genomic_DNA"/>
</dbReference>
<proteinExistence type="predicted"/>
<feature type="region of interest" description="Disordered" evidence="1">
    <location>
        <begin position="319"/>
        <end position="338"/>
    </location>
</feature>
<evidence type="ECO:0000313" key="3">
    <source>
        <dbReference type="Proteomes" id="UP000054988"/>
    </source>
</evidence>
<comment type="caution">
    <text evidence="2">The sequence shown here is derived from an EMBL/GenBank/DDBJ whole genome shotgun (WGS) entry which is preliminary data.</text>
</comment>
<feature type="compositionally biased region" description="Polar residues" evidence="1">
    <location>
        <begin position="1"/>
        <end position="24"/>
    </location>
</feature>
<organism evidence="2 3">
    <name type="scientific">Moniliophthora roreri</name>
    <name type="common">Frosty pod rot fungus</name>
    <name type="synonym">Monilia roreri</name>
    <dbReference type="NCBI Taxonomy" id="221103"/>
    <lineage>
        <taxon>Eukaryota</taxon>
        <taxon>Fungi</taxon>
        <taxon>Dikarya</taxon>
        <taxon>Basidiomycota</taxon>
        <taxon>Agaricomycotina</taxon>
        <taxon>Agaricomycetes</taxon>
        <taxon>Agaricomycetidae</taxon>
        <taxon>Agaricales</taxon>
        <taxon>Marasmiineae</taxon>
        <taxon>Marasmiaceae</taxon>
        <taxon>Moniliophthora</taxon>
    </lineage>
</organism>
<feature type="region of interest" description="Disordered" evidence="1">
    <location>
        <begin position="241"/>
        <end position="313"/>
    </location>
</feature>
<accession>A0A0W0F779</accession>
<feature type="compositionally biased region" description="Basic and acidic residues" evidence="1">
    <location>
        <begin position="319"/>
        <end position="337"/>
    </location>
</feature>
<dbReference type="eggNOG" id="ENOG502R0VW">
    <property type="taxonomic scope" value="Eukaryota"/>
</dbReference>
<evidence type="ECO:0000313" key="2">
    <source>
        <dbReference type="EMBL" id="KTB32183.1"/>
    </source>
</evidence>
<feature type="compositionally biased region" description="Polar residues" evidence="1">
    <location>
        <begin position="101"/>
        <end position="115"/>
    </location>
</feature>
<name>A0A0W0F779_MONRR</name>
<dbReference type="AlphaFoldDB" id="A0A0W0F779"/>
<reference evidence="2 3" key="1">
    <citation type="submission" date="2015-12" db="EMBL/GenBank/DDBJ databases">
        <title>Draft genome sequence of Moniliophthora roreri, the causal agent of frosty pod rot of cacao.</title>
        <authorList>
            <person name="Aime M.C."/>
            <person name="Diaz-Valderrama J.R."/>
            <person name="Kijpornyongpan T."/>
            <person name="Phillips-Mora W."/>
        </authorList>
    </citation>
    <scope>NUCLEOTIDE SEQUENCE [LARGE SCALE GENOMIC DNA]</scope>
    <source>
        <strain evidence="2 3">MCA 2952</strain>
    </source>
</reference>
<gene>
    <name evidence="2" type="ORF">WG66_15261</name>
</gene>
<feature type="region of interest" description="Disordered" evidence="1">
    <location>
        <begin position="1"/>
        <end position="53"/>
    </location>
</feature>
<feature type="region of interest" description="Disordered" evidence="1">
    <location>
        <begin position="94"/>
        <end position="115"/>
    </location>
</feature>
<protein>
    <submittedName>
        <fullName evidence="2">Uncharacterized protein</fullName>
    </submittedName>
</protein>
<sequence length="466" mass="54629">MKFSANTSSYGRLSHSSSEHTNVQPSSRRKRKPTTSRSNGNAILGRKPSMEWRMNGRKRIMNKIARQPSLQQCASPNIHTPRKISQPEVISHLFSIPEDPPSSNRTEPSNNSQKDQQYLQKLMQFVSPVKQDRNAAKLRRTESLRRLSKARTKVSPDQILEWNANLSDSQRTVFLAQADAVPRIPVGHPVPRLHLSMLGKPLIPGSASFYVQGEEGYERYTSSRDAKERYIKAIRGEAKWEGEERRMRKTEMREREHREQERRRLEEAQTRRAAEEAERRRQAEREAEELRRRQARKREEENERKRVEEEKRRERILADRESQRKQKEEEEKERSCQKEAPVPIDPFDLYDLKWAVIRRECKEHGVPSDLSFHQLPWPTVGEVYMPDHLSFQNVEAFVLSGARRGVWLGKSWKERIRLEMLKWHPDRFCAQVLPLVRASDRDATVQGANRVTGYLNSIREKNEAMS</sequence>
<evidence type="ECO:0000256" key="1">
    <source>
        <dbReference type="SAM" id="MobiDB-lite"/>
    </source>
</evidence>